<feature type="region of interest" description="Disordered" evidence="1">
    <location>
        <begin position="405"/>
        <end position="441"/>
    </location>
</feature>
<feature type="compositionally biased region" description="Basic and acidic residues" evidence="1">
    <location>
        <begin position="419"/>
        <end position="439"/>
    </location>
</feature>
<dbReference type="AlphaFoldDB" id="A0A1C3KB71"/>
<proteinExistence type="predicted"/>
<evidence type="ECO:0000313" key="2">
    <source>
        <dbReference type="EMBL" id="SBT70805.1"/>
    </source>
</evidence>
<dbReference type="Proteomes" id="UP000219799">
    <property type="component" value="Chromosome 7"/>
</dbReference>
<dbReference type="VEuPathDB" id="PlasmoDB:PmUG01_07014300"/>
<evidence type="ECO:0000313" key="3">
    <source>
        <dbReference type="Proteomes" id="UP000219799"/>
    </source>
</evidence>
<accession>A0A1C3KB71</accession>
<sequence>MLKKIQRDVINYVNQLNEFHDDVIKKNGNMLDIVASAQKYSKEFMKNEQEAMEIINNIKNELYSFNENMDITIVEKSINSMIGFYEKLKKKKLEIDDIYKNMNLTKLKEVQRNCNIFNSIEKLQDNTEEIKRNLLLEGEKLLICLYDFVKKSENNMFITGNKYPPESIEKMNKIYNSIESEMKILERFKDYTGDGDYYVKESEDKILFLLDITKKILNEVEIVKNYNKSYLVEDNVKIAHDLTDNVYTMSRELKDLKDEFEKMLKGNINEATGNVKIVKEVLLKNIREHEKLQKIKEKLDEINNIIEEIAEKYRIDEKAEKISKHINLRRGKSQFYTSVNDMNNEISYIKTDNEGLLDIKLLIERVLEVIKKKKDETNGAFKKLDNLMNENEVIIEELNIQKEKKQKENTTNNLTINKNIKEHEESRENTELDGKKNNQDDSIYEVQEVTDGKQKNDYKILEVNNPNDLANDSVINEMKENIKHLEEVILEME</sequence>
<gene>
    <name evidence="2" type="primary">PmlGA01_070005200</name>
    <name evidence="2" type="ORF">PMLGA01_070005200</name>
</gene>
<organism evidence="2 3">
    <name type="scientific">Plasmodium malariae</name>
    <dbReference type="NCBI Taxonomy" id="5858"/>
    <lineage>
        <taxon>Eukaryota</taxon>
        <taxon>Sar</taxon>
        <taxon>Alveolata</taxon>
        <taxon>Apicomplexa</taxon>
        <taxon>Aconoidasida</taxon>
        <taxon>Haemosporida</taxon>
        <taxon>Plasmodiidae</taxon>
        <taxon>Plasmodium</taxon>
        <taxon>Plasmodium (Plasmodium)</taxon>
    </lineage>
</organism>
<reference evidence="2 3" key="1">
    <citation type="submission" date="2016-06" db="EMBL/GenBank/DDBJ databases">
        <authorList>
            <consortium name="Pathogen Informatics"/>
        </authorList>
    </citation>
    <scope>NUCLEOTIDE SEQUENCE [LARGE SCALE GENOMIC DNA]</scope>
    <source>
        <strain evidence="2">PmlGA01</strain>
    </source>
</reference>
<name>A0A1C3KB71_PLAMA</name>
<evidence type="ECO:0000256" key="1">
    <source>
        <dbReference type="SAM" id="MobiDB-lite"/>
    </source>
</evidence>
<dbReference type="EMBL" id="LT594495">
    <property type="protein sequence ID" value="SBT70805.1"/>
    <property type="molecule type" value="Genomic_DNA"/>
</dbReference>
<feature type="compositionally biased region" description="Low complexity" evidence="1">
    <location>
        <begin position="409"/>
        <end position="418"/>
    </location>
</feature>
<protein>
    <submittedName>
        <fullName evidence="2">Uncharacterized protein</fullName>
    </submittedName>
</protein>